<evidence type="ECO:0000256" key="1">
    <source>
        <dbReference type="SAM" id="Coils"/>
    </source>
</evidence>
<evidence type="ECO:0000259" key="2">
    <source>
        <dbReference type="Pfam" id="PF24924"/>
    </source>
</evidence>
<keyword evidence="1" id="KW-0175">Coiled coil</keyword>
<sequence length="325" mass="38310">MTRAKRNQNGLEGLPRVYLEERLDHFQAWEDWPAFMDALGILVYKILLFPQIEDYVDLVAIGVFLAKKNRGENLTMAILANTYYSLNQCSERRRGVLRCCTPLLYLWLTAHLFHCKHRTACPVEDFKWSWIQPMTKEEWVHKLDEASEKSIHWYPLWNEREHVIIKCEGYPNVPLLGTQDAINYNPELTVRQARYPIITSPLEEVMTPFVLPGPEAQKGVHYRKIRQTLEVEKLKATLDQTRAEKAHWKRKLEEALDEVYHEKHVNDEITKKARVEHEARLEIGSCLKAVDKEMCARRAECDQMAIEKEQLEKTLLDSRRREEEQ</sequence>
<dbReference type="Pfam" id="PF24924">
    <property type="entry name" value="DUF7745"/>
    <property type="match status" value="1"/>
</dbReference>
<feature type="non-terminal residue" evidence="3">
    <location>
        <position position="1"/>
    </location>
</feature>
<dbReference type="Proteomes" id="UP000257109">
    <property type="component" value="Unassembled WGS sequence"/>
</dbReference>
<organism evidence="3 4">
    <name type="scientific">Mucuna pruriens</name>
    <name type="common">Velvet bean</name>
    <name type="synonym">Dolichos pruriens</name>
    <dbReference type="NCBI Taxonomy" id="157652"/>
    <lineage>
        <taxon>Eukaryota</taxon>
        <taxon>Viridiplantae</taxon>
        <taxon>Streptophyta</taxon>
        <taxon>Embryophyta</taxon>
        <taxon>Tracheophyta</taxon>
        <taxon>Spermatophyta</taxon>
        <taxon>Magnoliopsida</taxon>
        <taxon>eudicotyledons</taxon>
        <taxon>Gunneridae</taxon>
        <taxon>Pentapetalae</taxon>
        <taxon>rosids</taxon>
        <taxon>fabids</taxon>
        <taxon>Fabales</taxon>
        <taxon>Fabaceae</taxon>
        <taxon>Papilionoideae</taxon>
        <taxon>50 kb inversion clade</taxon>
        <taxon>NPAAA clade</taxon>
        <taxon>indigoferoid/millettioid clade</taxon>
        <taxon>Phaseoleae</taxon>
        <taxon>Mucuna</taxon>
    </lineage>
</organism>
<protein>
    <recommendedName>
        <fullName evidence="2">DUF7745 domain-containing protein</fullName>
    </recommendedName>
</protein>
<feature type="coiled-coil region" evidence="1">
    <location>
        <begin position="224"/>
        <end position="258"/>
    </location>
</feature>
<feature type="domain" description="DUF7745" evidence="2">
    <location>
        <begin position="6"/>
        <end position="239"/>
    </location>
</feature>
<name>A0A371HU07_MUCPR</name>
<keyword evidence="4" id="KW-1185">Reference proteome</keyword>
<reference evidence="3" key="1">
    <citation type="submission" date="2018-05" db="EMBL/GenBank/DDBJ databases">
        <title>Draft genome of Mucuna pruriens seed.</title>
        <authorList>
            <person name="Nnadi N.E."/>
            <person name="Vos R."/>
            <person name="Hasami M.H."/>
            <person name="Devisetty U.K."/>
            <person name="Aguiy J.C."/>
        </authorList>
    </citation>
    <scope>NUCLEOTIDE SEQUENCE [LARGE SCALE GENOMIC DNA]</scope>
    <source>
        <strain evidence="3">JCA_2017</strain>
    </source>
</reference>
<dbReference type="EMBL" id="QJKJ01001715">
    <property type="protein sequence ID" value="RDY06272.1"/>
    <property type="molecule type" value="Genomic_DNA"/>
</dbReference>
<dbReference type="AlphaFoldDB" id="A0A371HU07"/>
<comment type="caution">
    <text evidence="3">The sequence shown here is derived from an EMBL/GenBank/DDBJ whole genome shotgun (WGS) entry which is preliminary data.</text>
</comment>
<proteinExistence type="predicted"/>
<accession>A0A371HU07</accession>
<gene>
    <name evidence="3" type="ORF">CR513_09755</name>
</gene>
<dbReference type="PANTHER" id="PTHR48154">
    <property type="entry name" value="PROTEIN, PUTATIVE-RELATED"/>
    <property type="match status" value="1"/>
</dbReference>
<dbReference type="InterPro" id="IPR056647">
    <property type="entry name" value="DUF7745"/>
</dbReference>
<evidence type="ECO:0000313" key="3">
    <source>
        <dbReference type="EMBL" id="RDY06272.1"/>
    </source>
</evidence>
<evidence type="ECO:0000313" key="4">
    <source>
        <dbReference type="Proteomes" id="UP000257109"/>
    </source>
</evidence>
<dbReference type="PANTHER" id="PTHR48154:SF1">
    <property type="entry name" value="PROTEIN, PUTATIVE-RELATED"/>
    <property type="match status" value="1"/>
</dbReference>